<evidence type="ECO:0000313" key="2">
    <source>
        <dbReference type="Proteomes" id="UP000831701"/>
    </source>
</evidence>
<dbReference type="Proteomes" id="UP000831701">
    <property type="component" value="Chromosome 16"/>
</dbReference>
<gene>
    <name evidence="1" type="ORF">L3Q82_013683</name>
</gene>
<keyword evidence="2" id="KW-1185">Reference proteome</keyword>
<dbReference type="EMBL" id="CM041546">
    <property type="protein sequence ID" value="KAI3361534.1"/>
    <property type="molecule type" value="Genomic_DNA"/>
</dbReference>
<sequence length="517" mass="58111">MLNIPTQSFPAAGSQQRVAPSGQSGRNKVALKPGHSLMDWIRFSKSGKDLTGLRGRLIEVTPEELQKHNTRDDCWTCIRGMVYNVTPYMDYHPGGEDELMRAAGIDGTELFDKVHRWVNYESMLKECLVGKMATKPPTVIKAIMPPPPPTGLTPPISVAPPLDKDSRPRYDWFQTDVTVHVVVYAKRKIPGSGCTTVDLEAGSLRLEVLLGKMSYMLHLRLADEVEGNVAVHTAFSVGKIQVSIRKQTKVKWTSLGQPLEFHNTFLRKKDRALYYRDCVLVSKTEVNHNTHVFRLQLPRGTVMHVPVGKHVYLKALIQGTEVVRPYTAVDQNLAAASHHSQESDLYLMIKVYPDGLFTPHLNSLHIGDHISVSGPEGTFSLRPLRDVTNLYLLAAGTGFTPMARLIRLALQDIDAIRETKLLFFNRQEEDILWRSELDELAADNERFQVEYVLSEPCEQWTGRTGRVDESMLKDFLSRPEGSKCYVCVCGPTAFTELTIGLLKQQGFSEEELHAFQG</sequence>
<reference evidence="1" key="1">
    <citation type="submission" date="2022-04" db="EMBL/GenBank/DDBJ databases">
        <title>Jade perch genome.</title>
        <authorList>
            <person name="Chao B."/>
        </authorList>
    </citation>
    <scope>NUCLEOTIDE SEQUENCE</scope>
    <source>
        <strain evidence="1">CB-2022</strain>
    </source>
</reference>
<accession>A0ACB8W182</accession>
<comment type="caution">
    <text evidence="1">The sequence shown here is derived from an EMBL/GenBank/DDBJ whole genome shotgun (WGS) entry which is preliminary data.</text>
</comment>
<proteinExistence type="predicted"/>
<protein>
    <submittedName>
        <fullName evidence="1">Uncharacterized protein</fullName>
    </submittedName>
</protein>
<evidence type="ECO:0000313" key="1">
    <source>
        <dbReference type="EMBL" id="KAI3361534.1"/>
    </source>
</evidence>
<name>A0ACB8W182_9TELE</name>
<organism evidence="1 2">
    <name type="scientific">Scortum barcoo</name>
    <name type="common">barcoo grunter</name>
    <dbReference type="NCBI Taxonomy" id="214431"/>
    <lineage>
        <taxon>Eukaryota</taxon>
        <taxon>Metazoa</taxon>
        <taxon>Chordata</taxon>
        <taxon>Craniata</taxon>
        <taxon>Vertebrata</taxon>
        <taxon>Euteleostomi</taxon>
        <taxon>Actinopterygii</taxon>
        <taxon>Neopterygii</taxon>
        <taxon>Teleostei</taxon>
        <taxon>Neoteleostei</taxon>
        <taxon>Acanthomorphata</taxon>
        <taxon>Eupercaria</taxon>
        <taxon>Centrarchiformes</taxon>
        <taxon>Terapontoidei</taxon>
        <taxon>Terapontidae</taxon>
        <taxon>Scortum</taxon>
    </lineage>
</organism>